<evidence type="ECO:0000256" key="9">
    <source>
        <dbReference type="ARBA" id="ARBA00022741"/>
    </source>
</evidence>
<dbReference type="GO" id="GO:0005524">
    <property type="term" value="F:ATP binding"/>
    <property type="evidence" value="ECO:0007669"/>
    <property type="project" value="UniProtKB-KW"/>
</dbReference>
<protein>
    <recommendedName>
        <fullName evidence="4">non-specific serine/threonine protein kinase</fullName>
        <ecNumber evidence="4">2.7.11.1</ecNumber>
    </recommendedName>
</protein>
<gene>
    <name evidence="15" type="ORF">PENTCL1PPCAC_20915</name>
</gene>
<accession>A0AAV5TW12</accession>
<evidence type="ECO:0000313" key="15">
    <source>
        <dbReference type="EMBL" id="GMS98740.1"/>
    </source>
</evidence>
<evidence type="ECO:0000256" key="14">
    <source>
        <dbReference type="SAM" id="MobiDB-lite"/>
    </source>
</evidence>
<organism evidence="15 16">
    <name type="scientific">Pristionchus entomophagus</name>
    <dbReference type="NCBI Taxonomy" id="358040"/>
    <lineage>
        <taxon>Eukaryota</taxon>
        <taxon>Metazoa</taxon>
        <taxon>Ecdysozoa</taxon>
        <taxon>Nematoda</taxon>
        <taxon>Chromadorea</taxon>
        <taxon>Rhabditida</taxon>
        <taxon>Rhabditina</taxon>
        <taxon>Diplogasteromorpha</taxon>
        <taxon>Diplogasteroidea</taxon>
        <taxon>Neodiplogasteridae</taxon>
        <taxon>Pristionchus</taxon>
    </lineage>
</organism>
<dbReference type="Proteomes" id="UP001432027">
    <property type="component" value="Unassembled WGS sequence"/>
</dbReference>
<evidence type="ECO:0000256" key="2">
    <source>
        <dbReference type="ARBA" id="ARBA00004496"/>
    </source>
</evidence>
<dbReference type="GO" id="GO:0046872">
    <property type="term" value="F:metal ion binding"/>
    <property type="evidence" value="ECO:0007669"/>
    <property type="project" value="UniProtKB-KW"/>
</dbReference>
<dbReference type="GO" id="GO:0005737">
    <property type="term" value="C:cytoplasm"/>
    <property type="evidence" value="ECO:0007669"/>
    <property type="project" value="UniProtKB-SubCell"/>
</dbReference>
<keyword evidence="6" id="KW-0723">Serine/threonine-protein kinase</keyword>
<dbReference type="Pfam" id="PF00415">
    <property type="entry name" value="RCC1"/>
    <property type="match status" value="2"/>
</dbReference>
<evidence type="ECO:0000256" key="12">
    <source>
        <dbReference type="ARBA" id="ARBA00022842"/>
    </source>
</evidence>
<comment type="cofactor">
    <cofactor evidence="1">
        <name>Mg(2+)</name>
        <dbReference type="ChEBI" id="CHEBI:18420"/>
    </cofactor>
</comment>
<keyword evidence="8" id="KW-0479">Metal-binding</keyword>
<dbReference type="InterPro" id="IPR009091">
    <property type="entry name" value="RCC1/BLIP-II"/>
</dbReference>
<dbReference type="Gene3D" id="2.130.10.30">
    <property type="entry name" value="Regulator of chromosome condensation 1/beta-lactamase-inhibitor protein II"/>
    <property type="match status" value="2"/>
</dbReference>
<keyword evidence="7" id="KW-0597">Phosphoprotein</keyword>
<feature type="repeat" description="RCC1" evidence="13">
    <location>
        <begin position="236"/>
        <end position="289"/>
    </location>
</feature>
<keyword evidence="9" id="KW-0547">Nucleotide-binding</keyword>
<proteinExistence type="inferred from homology"/>
<evidence type="ECO:0000256" key="6">
    <source>
        <dbReference type="ARBA" id="ARBA00022527"/>
    </source>
</evidence>
<dbReference type="AlphaFoldDB" id="A0AAV5TW12"/>
<comment type="similarity">
    <text evidence="3">Belongs to the protein kinase superfamily. NEK Ser/Thr protein kinase family. NIMA subfamily.</text>
</comment>
<evidence type="ECO:0000256" key="8">
    <source>
        <dbReference type="ARBA" id="ARBA00022723"/>
    </source>
</evidence>
<evidence type="ECO:0000256" key="5">
    <source>
        <dbReference type="ARBA" id="ARBA00022490"/>
    </source>
</evidence>
<evidence type="ECO:0000256" key="3">
    <source>
        <dbReference type="ARBA" id="ARBA00010886"/>
    </source>
</evidence>
<dbReference type="InterPro" id="IPR000408">
    <property type="entry name" value="Reg_chr_condens"/>
</dbReference>
<keyword evidence="12" id="KW-0460">Magnesium</keyword>
<keyword evidence="16" id="KW-1185">Reference proteome</keyword>
<reference evidence="15" key="1">
    <citation type="submission" date="2023-10" db="EMBL/GenBank/DDBJ databases">
        <title>Genome assembly of Pristionchus species.</title>
        <authorList>
            <person name="Yoshida K."/>
            <person name="Sommer R.J."/>
        </authorList>
    </citation>
    <scope>NUCLEOTIDE SEQUENCE</scope>
    <source>
        <strain evidence="15">RS0144</strain>
    </source>
</reference>
<dbReference type="PANTHER" id="PTHR44535:SF5">
    <property type="entry name" value="PROTEIN KINASE DOMAIN-CONTAINING PROTEIN"/>
    <property type="match status" value="1"/>
</dbReference>
<dbReference type="EMBL" id="BTSX01000005">
    <property type="protein sequence ID" value="GMS98740.1"/>
    <property type="molecule type" value="Genomic_DNA"/>
</dbReference>
<comment type="caution">
    <text evidence="15">The sequence shown here is derived from an EMBL/GenBank/DDBJ whole genome shotgun (WGS) entry which is preliminary data.</text>
</comment>
<dbReference type="PANTHER" id="PTHR44535">
    <property type="entry name" value="PROTEIN CBG16200"/>
    <property type="match status" value="1"/>
</dbReference>
<keyword evidence="11" id="KW-0067">ATP-binding</keyword>
<comment type="subcellular location">
    <subcellularLocation>
        <location evidence="2">Cytoplasm</location>
    </subcellularLocation>
</comment>
<dbReference type="PROSITE" id="PS50012">
    <property type="entry name" value="RCC1_3"/>
    <property type="match status" value="2"/>
</dbReference>
<feature type="non-terminal residue" evidence="15">
    <location>
        <position position="1"/>
    </location>
</feature>
<sequence length="562" mass="60966">QMLESLRGTGSFLRRRQPDPPPSIVSSSIRSVLYTFSPSTVSLSGVEGVPAKIRVSQISIGPSHSVLIVSPDHSVFSWGDNSHGQVFLADRGTLLVCGDRKMSGNGKEAEDQLEPQLVTSILRMDIVDVSAGDEHVVAVAKDGALRLPAKPLVIGARCGPNATALIMDDGSIMSCGSNRYNKLNLAQRLGFFGHHRSPNSSEDILSPARVPTFPERVVDVSLGENHSGGELVLESGLVYMFGMNLHGELGNGCLLPPPVGSNVPVRALFNKGVVMLACGDGFTLAATVENELFFWGTKGVLPTRPAITLEDIDLTASYTNTRVVKLKAPPTAKQSKWSALKRKSDAETADVVEQIIPIPSLVLRLDNSADPGQSIRLAHLSASAKRVYVTIDTSVPKKINTITRSRQRIQRQHSAPTLTDESGALQTWLRNEIDQAERIPIPGYLANSTASLRASHQALTLNESVKLHAEFEMLKRQMAEQNYLSQGHAEQMGLMQKKLADLQARQSALRRAGGASPPPGYTLPGCTQKNNQFQVVYNSFFPEQQQQQSAEQKVESRACCIL</sequence>
<dbReference type="InterPro" id="IPR051997">
    <property type="entry name" value="STK_NEK"/>
</dbReference>
<evidence type="ECO:0000256" key="11">
    <source>
        <dbReference type="ARBA" id="ARBA00022840"/>
    </source>
</evidence>
<keyword evidence="10" id="KW-0418">Kinase</keyword>
<evidence type="ECO:0000256" key="10">
    <source>
        <dbReference type="ARBA" id="ARBA00022777"/>
    </source>
</evidence>
<dbReference type="EC" id="2.7.11.1" evidence="4"/>
<evidence type="ECO:0000256" key="7">
    <source>
        <dbReference type="ARBA" id="ARBA00022553"/>
    </source>
</evidence>
<feature type="repeat" description="RCC1" evidence="13">
    <location>
        <begin position="73"/>
        <end position="142"/>
    </location>
</feature>
<evidence type="ECO:0000256" key="4">
    <source>
        <dbReference type="ARBA" id="ARBA00012513"/>
    </source>
</evidence>
<keyword evidence="10" id="KW-0808">Transferase</keyword>
<dbReference type="SUPFAM" id="SSF50985">
    <property type="entry name" value="RCC1/BLIP-II"/>
    <property type="match status" value="1"/>
</dbReference>
<evidence type="ECO:0000313" key="16">
    <source>
        <dbReference type="Proteomes" id="UP001432027"/>
    </source>
</evidence>
<dbReference type="GO" id="GO:0004674">
    <property type="term" value="F:protein serine/threonine kinase activity"/>
    <property type="evidence" value="ECO:0007669"/>
    <property type="project" value="UniProtKB-KW"/>
</dbReference>
<name>A0AAV5TW12_9BILA</name>
<feature type="region of interest" description="Disordered" evidence="14">
    <location>
        <begin position="1"/>
        <end position="24"/>
    </location>
</feature>
<evidence type="ECO:0000256" key="1">
    <source>
        <dbReference type="ARBA" id="ARBA00001946"/>
    </source>
</evidence>
<keyword evidence="5" id="KW-0963">Cytoplasm</keyword>
<evidence type="ECO:0000256" key="13">
    <source>
        <dbReference type="PROSITE-ProRule" id="PRU00235"/>
    </source>
</evidence>